<evidence type="ECO:0000313" key="3">
    <source>
        <dbReference type="Proteomes" id="UP001500460"/>
    </source>
</evidence>
<proteinExistence type="predicted"/>
<feature type="compositionally biased region" description="Basic and acidic residues" evidence="1">
    <location>
        <begin position="27"/>
        <end position="46"/>
    </location>
</feature>
<organism evidence="2 3">
    <name type="scientific">Streptomyces glaucus</name>
    <dbReference type="NCBI Taxonomy" id="284029"/>
    <lineage>
        <taxon>Bacteria</taxon>
        <taxon>Bacillati</taxon>
        <taxon>Actinomycetota</taxon>
        <taxon>Actinomycetes</taxon>
        <taxon>Kitasatosporales</taxon>
        <taxon>Streptomycetaceae</taxon>
        <taxon>Streptomyces</taxon>
    </lineage>
</organism>
<evidence type="ECO:0000313" key="2">
    <source>
        <dbReference type="EMBL" id="GAA2453559.1"/>
    </source>
</evidence>
<keyword evidence="3" id="KW-1185">Reference proteome</keyword>
<feature type="region of interest" description="Disordered" evidence="1">
    <location>
        <begin position="15"/>
        <end position="46"/>
    </location>
</feature>
<feature type="compositionally biased region" description="Low complexity" evidence="1">
    <location>
        <begin position="15"/>
        <end position="24"/>
    </location>
</feature>
<gene>
    <name evidence="2" type="ORF">GCM10010421_53090</name>
</gene>
<name>A0ABN3KCR0_9ACTN</name>
<sequence>MLKDPYAVMRALLRAEAARSAPRSQRPKPDPRERERERPARSAERD</sequence>
<dbReference type="EMBL" id="BAAATK010000046">
    <property type="protein sequence ID" value="GAA2453559.1"/>
    <property type="molecule type" value="Genomic_DNA"/>
</dbReference>
<accession>A0ABN3KCR0</accession>
<evidence type="ECO:0000256" key="1">
    <source>
        <dbReference type="SAM" id="MobiDB-lite"/>
    </source>
</evidence>
<dbReference type="RefSeq" id="WP_344607822.1">
    <property type="nucleotide sequence ID" value="NZ_BAAATK010000046.1"/>
</dbReference>
<reference evidence="2 3" key="1">
    <citation type="journal article" date="2019" name="Int. J. Syst. Evol. Microbiol.">
        <title>The Global Catalogue of Microorganisms (GCM) 10K type strain sequencing project: providing services to taxonomists for standard genome sequencing and annotation.</title>
        <authorList>
            <consortium name="The Broad Institute Genomics Platform"/>
            <consortium name="The Broad Institute Genome Sequencing Center for Infectious Disease"/>
            <person name="Wu L."/>
            <person name="Ma J."/>
        </authorList>
    </citation>
    <scope>NUCLEOTIDE SEQUENCE [LARGE SCALE GENOMIC DNA]</scope>
    <source>
        <strain evidence="2 3">JCM 6922</strain>
    </source>
</reference>
<dbReference type="Proteomes" id="UP001500460">
    <property type="component" value="Unassembled WGS sequence"/>
</dbReference>
<comment type="caution">
    <text evidence="2">The sequence shown here is derived from an EMBL/GenBank/DDBJ whole genome shotgun (WGS) entry which is preliminary data.</text>
</comment>
<protein>
    <submittedName>
        <fullName evidence="2">Uncharacterized protein</fullName>
    </submittedName>
</protein>